<dbReference type="EMBL" id="JACOPH010000009">
    <property type="protein sequence ID" value="MBC5714685.1"/>
    <property type="molecule type" value="Genomic_DNA"/>
</dbReference>
<dbReference type="Pfam" id="PF02579">
    <property type="entry name" value="Nitro_FeMo-Co"/>
    <property type="match status" value="1"/>
</dbReference>
<dbReference type="AlphaFoldDB" id="A0A923RU92"/>
<dbReference type="Proteomes" id="UP000606720">
    <property type="component" value="Unassembled WGS sequence"/>
</dbReference>
<dbReference type="InterPro" id="IPR036105">
    <property type="entry name" value="DiNase_FeMo-co_biosyn_sf"/>
</dbReference>
<name>A0A923RU92_9FIRM</name>
<proteinExistence type="predicted"/>
<dbReference type="Gene3D" id="3.30.420.130">
    <property type="entry name" value="Dinitrogenase iron-molybdenum cofactor biosynthesis domain"/>
    <property type="match status" value="1"/>
</dbReference>
<accession>A0A923RU92</accession>
<feature type="domain" description="Dinitrogenase iron-molybdenum cofactor biosynthesis" evidence="1">
    <location>
        <begin position="1"/>
        <end position="91"/>
    </location>
</feature>
<protein>
    <recommendedName>
        <fullName evidence="1">Dinitrogenase iron-molybdenum cofactor biosynthesis domain-containing protein</fullName>
    </recommendedName>
</protein>
<keyword evidence="3" id="KW-1185">Reference proteome</keyword>
<organism evidence="2 3">
    <name type="scientific">Roseburia zhanii</name>
    <dbReference type="NCBI Taxonomy" id="2763064"/>
    <lineage>
        <taxon>Bacteria</taxon>
        <taxon>Bacillati</taxon>
        <taxon>Bacillota</taxon>
        <taxon>Clostridia</taxon>
        <taxon>Lachnospirales</taxon>
        <taxon>Lachnospiraceae</taxon>
        <taxon>Roseburia</taxon>
    </lineage>
</organism>
<evidence type="ECO:0000313" key="2">
    <source>
        <dbReference type="EMBL" id="MBC5714685.1"/>
    </source>
</evidence>
<comment type="caution">
    <text evidence="2">The sequence shown here is derived from an EMBL/GenBank/DDBJ whole genome shotgun (WGS) entry which is preliminary data.</text>
</comment>
<evidence type="ECO:0000313" key="3">
    <source>
        <dbReference type="Proteomes" id="UP000606720"/>
    </source>
</evidence>
<dbReference type="PANTHER" id="PTHR33937">
    <property type="entry name" value="IRON-MOLYBDENUM PROTEIN-RELATED-RELATED"/>
    <property type="match status" value="1"/>
</dbReference>
<reference evidence="2" key="1">
    <citation type="submission" date="2020-08" db="EMBL/GenBank/DDBJ databases">
        <title>Genome public.</title>
        <authorList>
            <person name="Liu C."/>
            <person name="Sun Q."/>
        </authorList>
    </citation>
    <scope>NUCLEOTIDE SEQUENCE</scope>
    <source>
        <strain evidence="2">BX1005</strain>
    </source>
</reference>
<dbReference type="RefSeq" id="WP_186867319.1">
    <property type="nucleotide sequence ID" value="NZ_JACOPH010000009.1"/>
</dbReference>
<dbReference type="InterPro" id="IPR003731">
    <property type="entry name" value="Di-Nase_FeMo-co_biosynth"/>
</dbReference>
<dbReference type="PANTHER" id="PTHR33937:SF2">
    <property type="entry name" value="DINITROGENASE IRON-MOLYBDENUM COFACTOR BIOSYNTHESIS DOMAIN-CONTAINING PROTEIN"/>
    <property type="match status" value="1"/>
</dbReference>
<sequence length="157" mass="18084">MVNNHFGKAKQFYIYQVKDDKQQFVEIRTMTPVCTNGSHKDKKLMENLQKLSDCRYLLVSRIGTIAANAAESIGIECYEIPGMIEDSIEQLNVWNDKERIISKIQDLEYATPPKVLFLTDQYEINQAIREEENEITLLVGSSNEREIFMITMKSGVV</sequence>
<evidence type="ECO:0000259" key="1">
    <source>
        <dbReference type="Pfam" id="PF02579"/>
    </source>
</evidence>
<gene>
    <name evidence="2" type="ORF">H8S17_10835</name>
</gene>
<dbReference type="SUPFAM" id="SSF53146">
    <property type="entry name" value="Nitrogenase accessory factor-like"/>
    <property type="match status" value="1"/>
</dbReference>
<dbReference type="InterPro" id="IPR051840">
    <property type="entry name" value="NifX/NifY_domain"/>
</dbReference>